<dbReference type="GO" id="GO:0003841">
    <property type="term" value="F:1-acylglycerol-3-phosphate O-acyltransferase activity"/>
    <property type="evidence" value="ECO:0007669"/>
    <property type="project" value="TreeGrafter"/>
</dbReference>
<dbReference type="PANTHER" id="PTHR10434">
    <property type="entry name" value="1-ACYL-SN-GLYCEROL-3-PHOSPHATE ACYLTRANSFERASE"/>
    <property type="match status" value="1"/>
</dbReference>
<dbReference type="AlphaFoldDB" id="A0A382W7M4"/>
<evidence type="ECO:0000256" key="3">
    <source>
        <dbReference type="SAM" id="Phobius"/>
    </source>
</evidence>
<accession>A0A382W7M4</accession>
<gene>
    <name evidence="5" type="ORF">METZ01_LOCUS407667</name>
</gene>
<evidence type="ECO:0000256" key="2">
    <source>
        <dbReference type="ARBA" id="ARBA00023315"/>
    </source>
</evidence>
<sequence>MIRNILFTIFFFLGIILISLVFLPTLIMSPSTTLFGGKIMGHWAKYCLKIFLSVKINIVGKENIITNEKFFIACSHQSMFETFVLQTIFNAPVFILKKELLKIPLFGLYLKKIGSISIKRNKTTKENLGFFDEILKTVSSSERPLLIFPQGTRVLPEDKPKFKKGTGRIYEALKIKCQPVAINSGYVWPKNKPLKSNKIITISILKSIEPGLGKEEFLNILENNIYSELDKMN</sequence>
<keyword evidence="2" id="KW-0012">Acyltransferase</keyword>
<keyword evidence="1" id="KW-0808">Transferase</keyword>
<dbReference type="PANTHER" id="PTHR10434:SF40">
    <property type="entry name" value="1-ACYL-SN-GLYCEROL-3-PHOSPHATE ACYLTRANSFERASE"/>
    <property type="match status" value="1"/>
</dbReference>
<feature type="domain" description="Phospholipid/glycerol acyltransferase" evidence="4">
    <location>
        <begin position="70"/>
        <end position="185"/>
    </location>
</feature>
<keyword evidence="3" id="KW-0812">Transmembrane</keyword>
<name>A0A382W7M4_9ZZZZ</name>
<dbReference type="SUPFAM" id="SSF69593">
    <property type="entry name" value="Glycerol-3-phosphate (1)-acyltransferase"/>
    <property type="match status" value="1"/>
</dbReference>
<dbReference type="SMART" id="SM00563">
    <property type="entry name" value="PlsC"/>
    <property type="match status" value="1"/>
</dbReference>
<keyword evidence="3" id="KW-1133">Transmembrane helix</keyword>
<evidence type="ECO:0000256" key="1">
    <source>
        <dbReference type="ARBA" id="ARBA00022679"/>
    </source>
</evidence>
<proteinExistence type="predicted"/>
<dbReference type="InterPro" id="IPR002123">
    <property type="entry name" value="Plipid/glycerol_acylTrfase"/>
</dbReference>
<dbReference type="CDD" id="cd07989">
    <property type="entry name" value="LPLAT_AGPAT-like"/>
    <property type="match status" value="1"/>
</dbReference>
<feature type="transmembrane region" description="Helical" evidence="3">
    <location>
        <begin position="6"/>
        <end position="28"/>
    </location>
</feature>
<organism evidence="5">
    <name type="scientific">marine metagenome</name>
    <dbReference type="NCBI Taxonomy" id="408172"/>
    <lineage>
        <taxon>unclassified sequences</taxon>
        <taxon>metagenomes</taxon>
        <taxon>ecological metagenomes</taxon>
    </lineage>
</organism>
<evidence type="ECO:0000313" key="5">
    <source>
        <dbReference type="EMBL" id="SVD54813.1"/>
    </source>
</evidence>
<dbReference type="Pfam" id="PF01553">
    <property type="entry name" value="Acyltransferase"/>
    <property type="match status" value="1"/>
</dbReference>
<dbReference type="EMBL" id="UINC01157683">
    <property type="protein sequence ID" value="SVD54813.1"/>
    <property type="molecule type" value="Genomic_DNA"/>
</dbReference>
<evidence type="ECO:0000259" key="4">
    <source>
        <dbReference type="SMART" id="SM00563"/>
    </source>
</evidence>
<protein>
    <recommendedName>
        <fullName evidence="4">Phospholipid/glycerol acyltransferase domain-containing protein</fullName>
    </recommendedName>
</protein>
<dbReference type="GO" id="GO:0006654">
    <property type="term" value="P:phosphatidic acid biosynthetic process"/>
    <property type="evidence" value="ECO:0007669"/>
    <property type="project" value="TreeGrafter"/>
</dbReference>
<reference evidence="5" key="1">
    <citation type="submission" date="2018-05" db="EMBL/GenBank/DDBJ databases">
        <authorList>
            <person name="Lanie J.A."/>
            <person name="Ng W.-L."/>
            <person name="Kazmierczak K.M."/>
            <person name="Andrzejewski T.M."/>
            <person name="Davidsen T.M."/>
            <person name="Wayne K.J."/>
            <person name="Tettelin H."/>
            <person name="Glass J.I."/>
            <person name="Rusch D."/>
            <person name="Podicherti R."/>
            <person name="Tsui H.-C.T."/>
            <person name="Winkler M.E."/>
        </authorList>
    </citation>
    <scope>NUCLEOTIDE SEQUENCE</scope>
</reference>
<keyword evidence="3" id="KW-0472">Membrane</keyword>